<proteinExistence type="inferred from homology"/>
<dbReference type="InterPro" id="IPR051910">
    <property type="entry name" value="ComF/GntX_DNA_util-trans"/>
</dbReference>
<comment type="similarity">
    <text evidence="1">Belongs to the ComF/GntX family.</text>
</comment>
<dbReference type="SUPFAM" id="SSF53271">
    <property type="entry name" value="PRTase-like"/>
    <property type="match status" value="1"/>
</dbReference>
<evidence type="ECO:0000313" key="3">
    <source>
        <dbReference type="EMBL" id="OGY66215.1"/>
    </source>
</evidence>
<dbReference type="Gene3D" id="3.40.50.2020">
    <property type="match status" value="1"/>
</dbReference>
<comment type="caution">
    <text evidence="3">The sequence shown here is derived from an EMBL/GenBank/DDBJ whole genome shotgun (WGS) entry which is preliminary data.</text>
</comment>
<dbReference type="PANTHER" id="PTHR47505:SF1">
    <property type="entry name" value="DNA UTILIZATION PROTEIN YHGH"/>
    <property type="match status" value="1"/>
</dbReference>
<organism evidence="3 4">
    <name type="scientific">Candidatus Harrisonbacteria bacterium RIFCSPLOWO2_01_FULL_40_28</name>
    <dbReference type="NCBI Taxonomy" id="1798406"/>
    <lineage>
        <taxon>Bacteria</taxon>
        <taxon>Candidatus Harrisoniibacteriota</taxon>
    </lineage>
</organism>
<sequence>MYVFIKNLILDILSPSLCLLCKNYPPDLDKEMHICTSCLRNIPWNSCFFCVVCERRLPELSSKCRSHSQVTLCSAAPYNYAPIKNLIWELKFRNTKVAAKTLAKILFTYTERVLLKELHSIDFIIPIPLHYKREKERGYNQSELISRYFIDLLSLQVLQPIFDTASLTRVKYTEPQTEKNRDARLINLHDAFEVRNGTALHDKCVLLIDDVYTSGATMRAAAYTLKKHKVKRIICLTLAQA</sequence>
<dbReference type="InterPro" id="IPR000836">
    <property type="entry name" value="PRTase_dom"/>
</dbReference>
<protein>
    <recommendedName>
        <fullName evidence="2">Phosphoribosyltransferase domain-containing protein</fullName>
    </recommendedName>
</protein>
<name>A0A1G1ZNY2_9BACT</name>
<gene>
    <name evidence="3" type="ORF">A3A04_02380</name>
</gene>
<dbReference type="Proteomes" id="UP000178517">
    <property type="component" value="Unassembled WGS sequence"/>
</dbReference>
<dbReference type="CDD" id="cd06223">
    <property type="entry name" value="PRTases_typeI"/>
    <property type="match status" value="1"/>
</dbReference>
<feature type="domain" description="Phosphoribosyltransferase" evidence="2">
    <location>
        <begin position="176"/>
        <end position="239"/>
    </location>
</feature>
<evidence type="ECO:0000313" key="4">
    <source>
        <dbReference type="Proteomes" id="UP000178517"/>
    </source>
</evidence>
<dbReference type="InterPro" id="IPR029057">
    <property type="entry name" value="PRTase-like"/>
</dbReference>
<dbReference type="STRING" id="1798406.A3A04_02380"/>
<dbReference type="AlphaFoldDB" id="A0A1G1ZNY2"/>
<dbReference type="PANTHER" id="PTHR47505">
    <property type="entry name" value="DNA UTILIZATION PROTEIN YHGH"/>
    <property type="match status" value="1"/>
</dbReference>
<dbReference type="Pfam" id="PF00156">
    <property type="entry name" value="Pribosyltran"/>
    <property type="match status" value="1"/>
</dbReference>
<reference evidence="3 4" key="1">
    <citation type="journal article" date="2016" name="Nat. Commun.">
        <title>Thousands of microbial genomes shed light on interconnected biogeochemical processes in an aquifer system.</title>
        <authorList>
            <person name="Anantharaman K."/>
            <person name="Brown C.T."/>
            <person name="Hug L.A."/>
            <person name="Sharon I."/>
            <person name="Castelle C.J."/>
            <person name="Probst A.J."/>
            <person name="Thomas B.C."/>
            <person name="Singh A."/>
            <person name="Wilkins M.J."/>
            <person name="Karaoz U."/>
            <person name="Brodie E.L."/>
            <person name="Williams K.H."/>
            <person name="Hubbard S.S."/>
            <person name="Banfield J.F."/>
        </authorList>
    </citation>
    <scope>NUCLEOTIDE SEQUENCE [LARGE SCALE GENOMIC DNA]</scope>
</reference>
<accession>A0A1G1ZNY2</accession>
<dbReference type="EMBL" id="MHJI01000009">
    <property type="protein sequence ID" value="OGY66215.1"/>
    <property type="molecule type" value="Genomic_DNA"/>
</dbReference>
<evidence type="ECO:0000259" key="2">
    <source>
        <dbReference type="Pfam" id="PF00156"/>
    </source>
</evidence>
<evidence type="ECO:0000256" key="1">
    <source>
        <dbReference type="ARBA" id="ARBA00008007"/>
    </source>
</evidence>